<dbReference type="PANTHER" id="PTHR30477">
    <property type="entry name" value="ABC-TRANSPORTER METAL-BINDING PROTEIN"/>
    <property type="match status" value="1"/>
</dbReference>
<feature type="transmembrane region" description="Helical" evidence="6">
    <location>
        <begin position="12"/>
        <end position="33"/>
    </location>
</feature>
<comment type="subcellular location">
    <subcellularLocation>
        <location evidence="1">Membrane</location>
        <topology evidence="1">Multi-pass membrane protein</topology>
    </subcellularLocation>
</comment>
<name>A0A1G8Y1A3_9EURY</name>
<dbReference type="RefSeq" id="WP_066955005.1">
    <property type="nucleotide sequence ID" value="NZ_BCNX01000004.1"/>
</dbReference>
<dbReference type="CDD" id="cd06550">
    <property type="entry name" value="TM_ABC_iron-siderophores_like"/>
    <property type="match status" value="1"/>
</dbReference>
<dbReference type="InterPro" id="IPR001626">
    <property type="entry name" value="ABC_TroCD"/>
</dbReference>
<feature type="transmembrane region" description="Helical" evidence="6">
    <location>
        <begin position="53"/>
        <end position="78"/>
    </location>
</feature>
<feature type="transmembrane region" description="Helical" evidence="6">
    <location>
        <begin position="244"/>
        <end position="262"/>
    </location>
</feature>
<evidence type="ECO:0000256" key="5">
    <source>
        <dbReference type="ARBA" id="ARBA00023136"/>
    </source>
</evidence>
<evidence type="ECO:0000256" key="4">
    <source>
        <dbReference type="ARBA" id="ARBA00022989"/>
    </source>
</evidence>
<accession>A0A1G8Y1A3</accession>
<reference evidence="7 8" key="1">
    <citation type="submission" date="2016-10" db="EMBL/GenBank/DDBJ databases">
        <authorList>
            <person name="Varghese N."/>
            <person name="Submissions S."/>
        </authorList>
    </citation>
    <scope>NUCLEOTIDE SEQUENCE [LARGE SCALE GENOMIC DNA]</scope>
    <source>
        <strain evidence="7 8">DSM 2373</strain>
    </source>
</reference>
<dbReference type="Pfam" id="PF00950">
    <property type="entry name" value="ABC-3"/>
    <property type="match status" value="1"/>
</dbReference>
<dbReference type="AlphaFoldDB" id="A0A1G8Y1A3"/>
<feature type="transmembrane region" description="Helical" evidence="6">
    <location>
        <begin position="187"/>
        <end position="207"/>
    </location>
</feature>
<keyword evidence="3 6" id="KW-0812">Transmembrane</keyword>
<keyword evidence="5 6" id="KW-0472">Membrane</keyword>
<feature type="transmembrane region" description="Helical" evidence="6">
    <location>
        <begin position="219"/>
        <end position="238"/>
    </location>
</feature>
<evidence type="ECO:0000256" key="3">
    <source>
        <dbReference type="ARBA" id="ARBA00022692"/>
    </source>
</evidence>
<dbReference type="EMBL" id="FNFT01000002">
    <property type="protein sequence ID" value="SDJ96572.1"/>
    <property type="molecule type" value="Genomic_DNA"/>
</dbReference>
<evidence type="ECO:0000313" key="8">
    <source>
        <dbReference type="Proteomes" id="UP000326500"/>
    </source>
</evidence>
<feature type="transmembrane region" description="Helical" evidence="6">
    <location>
        <begin position="132"/>
        <end position="150"/>
    </location>
</feature>
<dbReference type="STRING" id="2200.GCA_001571405_00495"/>
<dbReference type="SUPFAM" id="SSF81345">
    <property type="entry name" value="ABC transporter involved in vitamin B12 uptake, BtuC"/>
    <property type="match status" value="1"/>
</dbReference>
<dbReference type="InterPro" id="IPR037294">
    <property type="entry name" value="ABC_BtuC-like"/>
</dbReference>
<comment type="similarity">
    <text evidence="2">Belongs to the ABC-3 integral membrane protein family.</text>
</comment>
<evidence type="ECO:0000313" key="7">
    <source>
        <dbReference type="EMBL" id="SDJ96572.1"/>
    </source>
</evidence>
<protein>
    <submittedName>
        <fullName evidence="7">Zinc transport system permease protein</fullName>
    </submittedName>
</protein>
<sequence length="269" mass="28562">MFEVLGFEFFRNALIAGALASIACGIIGTYVVVRRMVSVSGGISHAAFGGIGLGYFLGIDPLLGATGFTVATALGMGALQLRARQQMDTLIGAVWAAGMAVGILFVYLTPGFAPDLFSYLFGNILLVPRGDILLMAILVAVIIVTVVFLYRELQAITFDPDYATVMNLPVERLSLLLLVLIALTVVMLIRVVGIILVIALLTLPAAISRLYTTRIWSMMFLAAVLGIVFTTAGIWLSYLVNVPSGATIILVSTLAYAGALGAERLRQGT</sequence>
<dbReference type="GO" id="GO:0055085">
    <property type="term" value="P:transmembrane transport"/>
    <property type="evidence" value="ECO:0007669"/>
    <property type="project" value="InterPro"/>
</dbReference>
<dbReference type="PANTHER" id="PTHR30477:SF18">
    <property type="entry name" value="METAL TRANSPORT SYSTEM MEMBRANE PROTEIN CT_417-RELATED"/>
    <property type="match status" value="1"/>
</dbReference>
<evidence type="ECO:0000256" key="1">
    <source>
        <dbReference type="ARBA" id="ARBA00004141"/>
    </source>
</evidence>
<dbReference type="GO" id="GO:0043190">
    <property type="term" value="C:ATP-binding cassette (ABC) transporter complex"/>
    <property type="evidence" value="ECO:0007669"/>
    <property type="project" value="InterPro"/>
</dbReference>
<dbReference type="GO" id="GO:0010043">
    <property type="term" value="P:response to zinc ion"/>
    <property type="evidence" value="ECO:0007669"/>
    <property type="project" value="TreeGrafter"/>
</dbReference>
<gene>
    <name evidence="7" type="ORF">SAMN04488571_102163</name>
</gene>
<keyword evidence="8" id="KW-1185">Reference proteome</keyword>
<evidence type="ECO:0000256" key="6">
    <source>
        <dbReference type="SAM" id="Phobius"/>
    </source>
</evidence>
<evidence type="ECO:0000256" key="2">
    <source>
        <dbReference type="ARBA" id="ARBA00008034"/>
    </source>
</evidence>
<dbReference type="Proteomes" id="UP000326500">
    <property type="component" value="Unassembled WGS sequence"/>
</dbReference>
<keyword evidence="4 6" id="KW-1133">Transmembrane helix</keyword>
<organism evidence="7 8">
    <name type="scientific">Methanoculleus thermophilus</name>
    <dbReference type="NCBI Taxonomy" id="2200"/>
    <lineage>
        <taxon>Archaea</taxon>
        <taxon>Methanobacteriati</taxon>
        <taxon>Methanobacteriota</taxon>
        <taxon>Stenosarchaea group</taxon>
        <taxon>Methanomicrobia</taxon>
        <taxon>Methanomicrobiales</taxon>
        <taxon>Methanomicrobiaceae</taxon>
        <taxon>Methanoculleus</taxon>
    </lineage>
</organism>
<dbReference type="Gene3D" id="1.10.3470.10">
    <property type="entry name" value="ABC transporter involved in vitamin B12 uptake, BtuC"/>
    <property type="match status" value="1"/>
</dbReference>
<feature type="transmembrane region" description="Helical" evidence="6">
    <location>
        <begin position="90"/>
        <end position="112"/>
    </location>
</feature>
<proteinExistence type="inferred from homology"/>
<dbReference type="OrthoDB" id="11310at2157"/>